<protein>
    <recommendedName>
        <fullName evidence="3">RNA polymerase subunit sigma-70</fullName>
    </recommendedName>
</protein>
<dbReference type="Proteomes" id="UP000077856">
    <property type="component" value="Chromosome"/>
</dbReference>
<dbReference type="AlphaFoldDB" id="A0A160MF89"/>
<evidence type="ECO:0000313" key="2">
    <source>
        <dbReference type="Proteomes" id="UP000077856"/>
    </source>
</evidence>
<organism evidence="1 2">
    <name type="scientific">Cytobacillus oceanisediminis 2691</name>
    <dbReference type="NCBI Taxonomy" id="1196031"/>
    <lineage>
        <taxon>Bacteria</taxon>
        <taxon>Bacillati</taxon>
        <taxon>Bacillota</taxon>
        <taxon>Bacilli</taxon>
        <taxon>Bacillales</taxon>
        <taxon>Bacillaceae</taxon>
        <taxon>Cytobacillus</taxon>
    </lineage>
</organism>
<dbReference type="EMBL" id="CP015506">
    <property type="protein sequence ID" value="AND41623.1"/>
    <property type="molecule type" value="Genomic_DNA"/>
</dbReference>
<sequence length="82" mass="9648">MSCYETFHLKMERIEQTIKKRVSTMRFGEKGMSAQSGENQLFGVDFHDFIQREQNSNMIELASEFGLSLKDVRKLKKKLERS</sequence>
<name>A0A160MF89_9BACI</name>
<accession>A0A160MF89</accession>
<evidence type="ECO:0000313" key="1">
    <source>
        <dbReference type="EMBL" id="AND41623.1"/>
    </source>
</evidence>
<dbReference type="KEGG" id="bon:A361_21495"/>
<dbReference type="eggNOG" id="ENOG5033ICC">
    <property type="taxonomic scope" value="Bacteria"/>
</dbReference>
<gene>
    <name evidence="1" type="ORF">A361_21495</name>
</gene>
<reference evidence="1 2" key="1">
    <citation type="submission" date="2016-04" db="EMBL/GenBank/DDBJ databases">
        <title>Complete genome sequence of Bacillus oceanisediminis strain 2691.</title>
        <authorList>
            <person name="Jeong H."/>
            <person name="Kim H.J."/>
            <person name="Lee D.-W."/>
        </authorList>
    </citation>
    <scope>NUCLEOTIDE SEQUENCE [LARGE SCALE GENOMIC DNA]</scope>
    <source>
        <strain evidence="1 2">2691</strain>
    </source>
</reference>
<proteinExistence type="predicted"/>
<evidence type="ECO:0008006" key="3">
    <source>
        <dbReference type="Google" id="ProtNLM"/>
    </source>
</evidence>